<accession>A0AAV7SJ60</accession>
<dbReference type="AlphaFoldDB" id="A0AAV7SJ60"/>
<evidence type="ECO:0000313" key="3">
    <source>
        <dbReference type="Proteomes" id="UP001066276"/>
    </source>
</evidence>
<comment type="caution">
    <text evidence="2">The sequence shown here is derived from an EMBL/GenBank/DDBJ whole genome shotgun (WGS) entry which is preliminary data.</text>
</comment>
<feature type="region of interest" description="Disordered" evidence="1">
    <location>
        <begin position="1"/>
        <end position="35"/>
    </location>
</feature>
<evidence type="ECO:0000256" key="1">
    <source>
        <dbReference type="SAM" id="MobiDB-lite"/>
    </source>
</evidence>
<evidence type="ECO:0000313" key="2">
    <source>
        <dbReference type="EMBL" id="KAJ1164125.1"/>
    </source>
</evidence>
<gene>
    <name evidence="2" type="ORF">NDU88_004571</name>
</gene>
<feature type="non-terminal residue" evidence="2">
    <location>
        <position position="74"/>
    </location>
</feature>
<organism evidence="2 3">
    <name type="scientific">Pleurodeles waltl</name>
    <name type="common">Iberian ribbed newt</name>
    <dbReference type="NCBI Taxonomy" id="8319"/>
    <lineage>
        <taxon>Eukaryota</taxon>
        <taxon>Metazoa</taxon>
        <taxon>Chordata</taxon>
        <taxon>Craniata</taxon>
        <taxon>Vertebrata</taxon>
        <taxon>Euteleostomi</taxon>
        <taxon>Amphibia</taxon>
        <taxon>Batrachia</taxon>
        <taxon>Caudata</taxon>
        <taxon>Salamandroidea</taxon>
        <taxon>Salamandridae</taxon>
        <taxon>Pleurodelinae</taxon>
        <taxon>Pleurodeles</taxon>
    </lineage>
</organism>
<proteinExistence type="predicted"/>
<protein>
    <submittedName>
        <fullName evidence="2">Uncharacterized protein</fullName>
    </submittedName>
</protein>
<keyword evidence="3" id="KW-1185">Reference proteome</keyword>
<feature type="compositionally biased region" description="Basic and acidic residues" evidence="1">
    <location>
        <begin position="13"/>
        <end position="24"/>
    </location>
</feature>
<sequence length="74" mass="8423">QRDSRSWPGAPEYRTETQHGDLQRPRPLSQGNVRRIQEDKYFTTSGTLGSGYDHPSGLSNTLEHIVEQLDLLTQ</sequence>
<dbReference type="EMBL" id="JANPWB010000008">
    <property type="protein sequence ID" value="KAJ1164125.1"/>
    <property type="molecule type" value="Genomic_DNA"/>
</dbReference>
<dbReference type="Proteomes" id="UP001066276">
    <property type="component" value="Chromosome 4_2"/>
</dbReference>
<feature type="non-terminal residue" evidence="2">
    <location>
        <position position="1"/>
    </location>
</feature>
<reference evidence="2" key="1">
    <citation type="journal article" date="2022" name="bioRxiv">
        <title>Sequencing and chromosome-scale assembly of the giantPleurodeles waltlgenome.</title>
        <authorList>
            <person name="Brown T."/>
            <person name="Elewa A."/>
            <person name="Iarovenko S."/>
            <person name="Subramanian E."/>
            <person name="Araus A.J."/>
            <person name="Petzold A."/>
            <person name="Susuki M."/>
            <person name="Suzuki K.-i.T."/>
            <person name="Hayashi T."/>
            <person name="Toyoda A."/>
            <person name="Oliveira C."/>
            <person name="Osipova E."/>
            <person name="Leigh N.D."/>
            <person name="Simon A."/>
            <person name="Yun M.H."/>
        </authorList>
    </citation>
    <scope>NUCLEOTIDE SEQUENCE</scope>
    <source>
        <strain evidence="2">20211129_DDA</strain>
        <tissue evidence="2">Liver</tissue>
    </source>
</reference>
<name>A0AAV7SJ60_PLEWA</name>